<evidence type="ECO:0000313" key="5">
    <source>
        <dbReference type="EMBL" id="TWU49221.1"/>
    </source>
</evidence>
<dbReference type="InterPro" id="IPR020449">
    <property type="entry name" value="Tscrpt_reg_AraC-type_HTH"/>
</dbReference>
<sequence length="402" mass="44849">MNEKSQLDLPAASILDVPTGHDRPNVLLIVETAMSFGRGVLEGISRYLMQNPGWAVQLNIHEFLTAPPTWLEQWEGDGIITRSTTPEMADLVLRWGIPTVNLTDIYGEQGIPSILCDHQAIGRMAAEHLIQRGLTSFAFCGFSDHYWSSERQLGFTTAANEHGCEVHTHLLNWSKARRFGWEKQQAQIVDWLKRLPKPIGVMACNDFRGQHVLEACRTAGIQVPDQAAVIGVDNDQVICDFCQPPLSSVIPPAEQIGFEAASLLDRLMKGEKPKNANRLIPPIGTTARQSTDVLSIEDAEVVMAIKIIRERACLGLNVTDILQEVLIARSSLERRFRKAIGRSPQAEIRDVQMKRARQLLVETDLSLAQIASLTGFKHSEYFSVVFKREVGQTPGQYRSMMS</sequence>
<gene>
    <name evidence="5" type="primary">xylR_4</name>
    <name evidence="5" type="ORF">Poly59_38350</name>
</gene>
<dbReference type="InterPro" id="IPR009057">
    <property type="entry name" value="Homeodomain-like_sf"/>
</dbReference>
<dbReference type="Pfam" id="PF12833">
    <property type="entry name" value="HTH_18"/>
    <property type="match status" value="1"/>
</dbReference>
<organism evidence="5 6">
    <name type="scientific">Rubripirellula reticaptiva</name>
    <dbReference type="NCBI Taxonomy" id="2528013"/>
    <lineage>
        <taxon>Bacteria</taxon>
        <taxon>Pseudomonadati</taxon>
        <taxon>Planctomycetota</taxon>
        <taxon>Planctomycetia</taxon>
        <taxon>Pirellulales</taxon>
        <taxon>Pirellulaceae</taxon>
        <taxon>Rubripirellula</taxon>
    </lineage>
</organism>
<protein>
    <submittedName>
        <fullName evidence="5">Xylose operon regulatory protein</fullName>
    </submittedName>
</protein>
<dbReference type="InterPro" id="IPR018060">
    <property type="entry name" value="HTH_AraC"/>
</dbReference>
<dbReference type="Gene3D" id="3.40.50.2300">
    <property type="match status" value="2"/>
</dbReference>
<comment type="caution">
    <text evidence="5">The sequence shown here is derived from an EMBL/GenBank/DDBJ whole genome shotgun (WGS) entry which is preliminary data.</text>
</comment>
<dbReference type="RefSeq" id="WP_146535514.1">
    <property type="nucleotide sequence ID" value="NZ_SJPX01000004.1"/>
</dbReference>
<dbReference type="Proteomes" id="UP000317977">
    <property type="component" value="Unassembled WGS sequence"/>
</dbReference>
<dbReference type="GO" id="GO:0000976">
    <property type="term" value="F:transcription cis-regulatory region binding"/>
    <property type="evidence" value="ECO:0007669"/>
    <property type="project" value="TreeGrafter"/>
</dbReference>
<keyword evidence="3" id="KW-0804">Transcription</keyword>
<evidence type="ECO:0000313" key="6">
    <source>
        <dbReference type="Proteomes" id="UP000317977"/>
    </source>
</evidence>
<accession>A0A5C6ENN2</accession>
<dbReference type="InterPro" id="IPR046335">
    <property type="entry name" value="LacI/GalR-like_sensor"/>
</dbReference>
<dbReference type="SUPFAM" id="SSF46689">
    <property type="entry name" value="Homeodomain-like"/>
    <property type="match status" value="1"/>
</dbReference>
<dbReference type="PRINTS" id="PR00032">
    <property type="entry name" value="HTHARAC"/>
</dbReference>
<dbReference type="Pfam" id="PF13377">
    <property type="entry name" value="Peripla_BP_3"/>
    <property type="match status" value="1"/>
</dbReference>
<evidence type="ECO:0000256" key="1">
    <source>
        <dbReference type="ARBA" id="ARBA00023015"/>
    </source>
</evidence>
<reference evidence="5 6" key="1">
    <citation type="submission" date="2019-02" db="EMBL/GenBank/DDBJ databases">
        <title>Deep-cultivation of Planctomycetes and their phenomic and genomic characterization uncovers novel biology.</title>
        <authorList>
            <person name="Wiegand S."/>
            <person name="Jogler M."/>
            <person name="Boedeker C."/>
            <person name="Pinto D."/>
            <person name="Vollmers J."/>
            <person name="Rivas-Marin E."/>
            <person name="Kohn T."/>
            <person name="Peeters S.H."/>
            <person name="Heuer A."/>
            <person name="Rast P."/>
            <person name="Oberbeckmann S."/>
            <person name="Bunk B."/>
            <person name="Jeske O."/>
            <person name="Meyerdierks A."/>
            <person name="Storesund J.E."/>
            <person name="Kallscheuer N."/>
            <person name="Luecker S."/>
            <person name="Lage O.M."/>
            <person name="Pohl T."/>
            <person name="Merkel B.J."/>
            <person name="Hornburger P."/>
            <person name="Mueller R.-W."/>
            <person name="Bruemmer F."/>
            <person name="Labrenz M."/>
            <person name="Spormann A.M."/>
            <person name="Op Den Camp H."/>
            <person name="Overmann J."/>
            <person name="Amann R."/>
            <person name="Jetten M.S.M."/>
            <person name="Mascher T."/>
            <person name="Medema M.H."/>
            <person name="Devos D.P."/>
            <person name="Kaster A.-K."/>
            <person name="Ovreas L."/>
            <person name="Rohde M."/>
            <person name="Galperin M.Y."/>
            <person name="Jogler C."/>
        </authorList>
    </citation>
    <scope>NUCLEOTIDE SEQUENCE [LARGE SCALE GENOMIC DNA]</scope>
    <source>
        <strain evidence="5 6">Poly59</strain>
    </source>
</reference>
<evidence type="ECO:0000259" key="4">
    <source>
        <dbReference type="PROSITE" id="PS01124"/>
    </source>
</evidence>
<dbReference type="EMBL" id="SJPX01000004">
    <property type="protein sequence ID" value="TWU49221.1"/>
    <property type="molecule type" value="Genomic_DNA"/>
</dbReference>
<name>A0A5C6ENN2_9BACT</name>
<dbReference type="SMART" id="SM00342">
    <property type="entry name" value="HTH_ARAC"/>
    <property type="match status" value="1"/>
</dbReference>
<dbReference type="PANTHER" id="PTHR30146">
    <property type="entry name" value="LACI-RELATED TRANSCRIPTIONAL REPRESSOR"/>
    <property type="match status" value="1"/>
</dbReference>
<feature type="domain" description="HTH araC/xylS-type" evidence="4">
    <location>
        <begin position="302"/>
        <end position="400"/>
    </location>
</feature>
<dbReference type="GO" id="GO:0003700">
    <property type="term" value="F:DNA-binding transcription factor activity"/>
    <property type="evidence" value="ECO:0007669"/>
    <property type="project" value="InterPro"/>
</dbReference>
<dbReference type="SUPFAM" id="SSF53822">
    <property type="entry name" value="Periplasmic binding protein-like I"/>
    <property type="match status" value="1"/>
</dbReference>
<dbReference type="PROSITE" id="PS01124">
    <property type="entry name" value="HTH_ARAC_FAMILY_2"/>
    <property type="match status" value="1"/>
</dbReference>
<keyword evidence="6" id="KW-1185">Reference proteome</keyword>
<evidence type="ECO:0000256" key="2">
    <source>
        <dbReference type="ARBA" id="ARBA00023125"/>
    </source>
</evidence>
<dbReference type="InterPro" id="IPR018062">
    <property type="entry name" value="HTH_AraC-typ_CS"/>
</dbReference>
<dbReference type="Gene3D" id="1.10.10.60">
    <property type="entry name" value="Homeodomain-like"/>
    <property type="match status" value="1"/>
</dbReference>
<dbReference type="CDD" id="cd01543">
    <property type="entry name" value="PBP1_XylR"/>
    <property type="match status" value="1"/>
</dbReference>
<dbReference type="InterPro" id="IPR028082">
    <property type="entry name" value="Peripla_BP_I"/>
</dbReference>
<dbReference type="OrthoDB" id="9795616at2"/>
<evidence type="ECO:0000256" key="3">
    <source>
        <dbReference type="ARBA" id="ARBA00023163"/>
    </source>
</evidence>
<dbReference type="PROSITE" id="PS00041">
    <property type="entry name" value="HTH_ARAC_FAMILY_1"/>
    <property type="match status" value="1"/>
</dbReference>
<dbReference type="AlphaFoldDB" id="A0A5C6ENN2"/>
<keyword evidence="2" id="KW-0238">DNA-binding</keyword>
<keyword evidence="1" id="KW-0805">Transcription regulation</keyword>
<dbReference type="PANTHER" id="PTHR30146:SF24">
    <property type="entry name" value="XYLOSE OPERON REGULATORY PROTEIN"/>
    <property type="match status" value="1"/>
</dbReference>
<proteinExistence type="predicted"/>